<reference evidence="1" key="1">
    <citation type="journal article" date="2018" name="Genome Biol.">
        <title>SKESA: strategic k-mer extension for scrupulous assemblies.</title>
        <authorList>
            <person name="Souvorov A."/>
            <person name="Agarwala R."/>
            <person name="Lipman D.J."/>
        </authorList>
    </citation>
    <scope>NUCLEOTIDE SEQUENCE</scope>
    <source>
        <strain evidence="1">CL18-200174</strain>
    </source>
</reference>
<proteinExistence type="predicted"/>
<evidence type="ECO:0000313" key="1">
    <source>
        <dbReference type="EMBL" id="HAU2395213.1"/>
    </source>
</evidence>
<protein>
    <recommendedName>
        <fullName evidence="3">DUF3800 domain-containing protein</fullName>
    </recommendedName>
</protein>
<reference evidence="1" key="2">
    <citation type="submission" date="2019-09" db="EMBL/GenBank/DDBJ databases">
        <authorList>
            <consortium name="NCBI Pathogen Detection Project"/>
        </authorList>
    </citation>
    <scope>NUCLEOTIDE SEQUENCE</scope>
    <source>
        <strain evidence="1">CL18-200174</strain>
    </source>
</reference>
<dbReference type="RefSeq" id="WP_014842354.1">
    <property type="nucleotide sequence ID" value="NZ_CAXYJH010000046.1"/>
</dbReference>
<organism evidence="1 2">
    <name type="scientific">Legionella pneumophila</name>
    <dbReference type="NCBI Taxonomy" id="446"/>
    <lineage>
        <taxon>Bacteria</taxon>
        <taxon>Pseudomonadati</taxon>
        <taxon>Pseudomonadota</taxon>
        <taxon>Gammaproteobacteria</taxon>
        <taxon>Legionellales</taxon>
        <taxon>Legionellaceae</taxon>
        <taxon>Legionella</taxon>
    </lineage>
</organism>
<dbReference type="AlphaFoldDB" id="A0AAN2RQH4"/>
<accession>A0AAN2RQH4</accession>
<gene>
    <name evidence="1" type="ORF">JBK99_02555</name>
</gene>
<evidence type="ECO:0008006" key="3">
    <source>
        <dbReference type="Google" id="ProtNLM"/>
    </source>
</evidence>
<evidence type="ECO:0000313" key="2">
    <source>
        <dbReference type="Proteomes" id="UP000863577"/>
    </source>
</evidence>
<sequence>MKIYIDESGSFANASHADSWNIVGASVISEADDKKIRPILNNLKIANKKNIRKKLNCAISLNHHILSFSKKWVALKDEQYALQQTQD</sequence>
<name>A0AAN2RQH4_LEGPN</name>
<comment type="caution">
    <text evidence="1">The sequence shown here is derived from an EMBL/GenBank/DDBJ whole genome shotgun (WGS) entry which is preliminary data.</text>
</comment>
<dbReference type="Proteomes" id="UP000863577">
    <property type="component" value="Unassembled WGS sequence"/>
</dbReference>
<dbReference type="InterPro" id="IPR024524">
    <property type="entry name" value="DUF3800"/>
</dbReference>
<dbReference type="Pfam" id="PF12686">
    <property type="entry name" value="DUF3800"/>
    <property type="match status" value="1"/>
</dbReference>
<dbReference type="EMBL" id="DACWOD010000002">
    <property type="protein sequence ID" value="HAU2395213.1"/>
    <property type="molecule type" value="Genomic_DNA"/>
</dbReference>